<dbReference type="Proteomes" id="UP001161325">
    <property type="component" value="Unassembled WGS sequence"/>
</dbReference>
<proteinExistence type="predicted"/>
<name>A0AA37Q4S2_9BACT</name>
<dbReference type="SUPFAM" id="SSF48317">
    <property type="entry name" value="Acid phosphatase/Vanadium-dependent haloperoxidase"/>
    <property type="match status" value="1"/>
</dbReference>
<dbReference type="SMART" id="SM00014">
    <property type="entry name" value="acidPPc"/>
    <property type="match status" value="1"/>
</dbReference>
<dbReference type="EMBL" id="BRXS01000001">
    <property type="protein sequence ID" value="GLC23762.1"/>
    <property type="molecule type" value="Genomic_DNA"/>
</dbReference>
<dbReference type="InterPro" id="IPR036938">
    <property type="entry name" value="PAP2/HPO_sf"/>
</dbReference>
<comment type="caution">
    <text evidence="2">The sequence shown here is derived from an EMBL/GenBank/DDBJ whole genome shotgun (WGS) entry which is preliminary data.</text>
</comment>
<protein>
    <recommendedName>
        <fullName evidence="1">Phosphatidic acid phosphatase type 2/haloperoxidase domain-containing protein</fullName>
    </recommendedName>
</protein>
<keyword evidence="3" id="KW-1185">Reference proteome</keyword>
<accession>A0AA37Q4S2</accession>
<organism evidence="2 3">
    <name type="scientific">Roseisolibacter agri</name>
    <dbReference type="NCBI Taxonomy" id="2014610"/>
    <lineage>
        <taxon>Bacteria</taxon>
        <taxon>Pseudomonadati</taxon>
        <taxon>Gemmatimonadota</taxon>
        <taxon>Gemmatimonadia</taxon>
        <taxon>Gemmatimonadales</taxon>
        <taxon>Gemmatimonadaceae</taxon>
        <taxon>Roseisolibacter</taxon>
    </lineage>
</organism>
<reference evidence="2" key="1">
    <citation type="submission" date="2022-08" db="EMBL/GenBank/DDBJ databases">
        <title>Draft genome sequencing of Roseisolibacter agri AW1220.</title>
        <authorList>
            <person name="Tobiishi Y."/>
            <person name="Tonouchi A."/>
        </authorList>
    </citation>
    <scope>NUCLEOTIDE SEQUENCE</scope>
    <source>
        <strain evidence="2">AW1220</strain>
    </source>
</reference>
<evidence type="ECO:0000313" key="3">
    <source>
        <dbReference type="Proteomes" id="UP001161325"/>
    </source>
</evidence>
<dbReference type="PANTHER" id="PTHR14969">
    <property type="entry name" value="SPHINGOSINE-1-PHOSPHATE PHOSPHOHYDROLASE"/>
    <property type="match status" value="1"/>
</dbReference>
<dbReference type="AlphaFoldDB" id="A0AA37Q4S2"/>
<dbReference type="InterPro" id="IPR000326">
    <property type="entry name" value="PAP2/HPO"/>
</dbReference>
<dbReference type="Pfam" id="PF01569">
    <property type="entry name" value="PAP2"/>
    <property type="match status" value="1"/>
</dbReference>
<dbReference type="PANTHER" id="PTHR14969:SF13">
    <property type="entry name" value="AT30094P"/>
    <property type="match status" value="1"/>
</dbReference>
<gene>
    <name evidence="2" type="ORF">rosag_02750</name>
</gene>
<evidence type="ECO:0000259" key="1">
    <source>
        <dbReference type="SMART" id="SM00014"/>
    </source>
</evidence>
<sequence>MLAAPSLAPAQVLEPTGDTPPVLGARDAVVAGGFAAAALLAVPLDRVLAERLQRPAVQENGALKIAAVVAEQTTQPGLYVILPAVWGIGRLVDDRTTAAAGLRGMEAVGIALSVVGVTKFAFGRARPYVAHDPTSWRFMRGLEGSEYRSFPSGHSASAFAAASALTAELTAARPSLRWAAGVPLYLGAATAAWSRMYDDRHWATDVLTGAAVGTVSGLAVTRWHRTRPDNRLDRAMLGVGVELGGAPRLLVTPMRTPARRVARTVAR</sequence>
<evidence type="ECO:0000313" key="2">
    <source>
        <dbReference type="EMBL" id="GLC23762.1"/>
    </source>
</evidence>
<dbReference type="Gene3D" id="1.20.144.10">
    <property type="entry name" value="Phosphatidic acid phosphatase type 2/haloperoxidase"/>
    <property type="match status" value="1"/>
</dbReference>
<feature type="domain" description="Phosphatidic acid phosphatase type 2/haloperoxidase" evidence="1">
    <location>
        <begin position="102"/>
        <end position="221"/>
    </location>
</feature>